<feature type="transmembrane region" description="Helical" evidence="2">
    <location>
        <begin position="60"/>
        <end position="80"/>
    </location>
</feature>
<evidence type="ECO:0000313" key="4">
    <source>
        <dbReference type="Proteomes" id="UP000605992"/>
    </source>
</evidence>
<dbReference type="PANTHER" id="PTHR34989:SF1">
    <property type="entry name" value="PROTEIN HDED"/>
    <property type="match status" value="1"/>
</dbReference>
<organism evidence="3 4">
    <name type="scientific">Planotetraspora thailandica</name>
    <dbReference type="NCBI Taxonomy" id="487172"/>
    <lineage>
        <taxon>Bacteria</taxon>
        <taxon>Bacillati</taxon>
        <taxon>Actinomycetota</taxon>
        <taxon>Actinomycetes</taxon>
        <taxon>Streptosporangiales</taxon>
        <taxon>Streptosporangiaceae</taxon>
        <taxon>Planotetraspora</taxon>
    </lineage>
</organism>
<feature type="region of interest" description="Disordered" evidence="1">
    <location>
        <begin position="1"/>
        <end position="23"/>
    </location>
</feature>
<feature type="transmembrane region" description="Helical" evidence="2">
    <location>
        <begin position="118"/>
        <end position="135"/>
    </location>
</feature>
<keyword evidence="2" id="KW-0472">Membrane</keyword>
<evidence type="ECO:0000256" key="1">
    <source>
        <dbReference type="SAM" id="MobiDB-lite"/>
    </source>
</evidence>
<proteinExistence type="predicted"/>
<accession>A0A8J3Y2M7</accession>
<dbReference type="InterPro" id="IPR052712">
    <property type="entry name" value="Acid_resist_chaperone_HdeD"/>
</dbReference>
<sequence>MPQDVIRRPPGASGRPRQADATPSLRAFQEYGMRPETTGAPASPAPAGNDPAGGLLARHWWVFTVRGVLALLFGLMALVWPGVTLFVLTIVFGSYALVDGIFASVGAFRASRGHRAPLVLEAVVGVVWGAMALFWPGVTVLTLTLLVGIWAGITGVTRIVSALMMRDRLHGTGMSVIAGALSLIFGLLVVVWPDSGALTIAWIIGIYAVVGGLALIGLSRRLHVRTHA</sequence>
<dbReference type="Proteomes" id="UP000605992">
    <property type="component" value="Unassembled WGS sequence"/>
</dbReference>
<dbReference type="InterPro" id="IPR005325">
    <property type="entry name" value="DUF308_memb"/>
</dbReference>
<keyword evidence="2" id="KW-0812">Transmembrane</keyword>
<keyword evidence="4" id="KW-1185">Reference proteome</keyword>
<comment type="caution">
    <text evidence="3">The sequence shown here is derived from an EMBL/GenBank/DDBJ whole genome shotgun (WGS) entry which is preliminary data.</text>
</comment>
<feature type="transmembrane region" description="Helical" evidence="2">
    <location>
        <begin position="172"/>
        <end position="192"/>
    </location>
</feature>
<reference evidence="3" key="1">
    <citation type="submission" date="2021-01" db="EMBL/GenBank/DDBJ databases">
        <title>Whole genome shotgun sequence of Planotetraspora thailandica NBRC 104271.</title>
        <authorList>
            <person name="Komaki H."/>
            <person name="Tamura T."/>
        </authorList>
    </citation>
    <scope>NUCLEOTIDE SEQUENCE</scope>
    <source>
        <strain evidence="3">NBRC 104271</strain>
    </source>
</reference>
<name>A0A8J3Y2M7_9ACTN</name>
<dbReference type="EMBL" id="BOOR01000089">
    <property type="protein sequence ID" value="GII59592.1"/>
    <property type="molecule type" value="Genomic_DNA"/>
</dbReference>
<feature type="transmembrane region" description="Helical" evidence="2">
    <location>
        <begin position="198"/>
        <end position="218"/>
    </location>
</feature>
<dbReference type="Pfam" id="PF03729">
    <property type="entry name" value="DUF308"/>
    <property type="match status" value="2"/>
</dbReference>
<gene>
    <name evidence="3" type="ORF">Pth03_79810</name>
</gene>
<evidence type="ECO:0008006" key="5">
    <source>
        <dbReference type="Google" id="ProtNLM"/>
    </source>
</evidence>
<evidence type="ECO:0000256" key="2">
    <source>
        <dbReference type="SAM" id="Phobius"/>
    </source>
</evidence>
<evidence type="ECO:0000313" key="3">
    <source>
        <dbReference type="EMBL" id="GII59592.1"/>
    </source>
</evidence>
<dbReference type="PANTHER" id="PTHR34989">
    <property type="entry name" value="PROTEIN HDED"/>
    <property type="match status" value="1"/>
</dbReference>
<dbReference type="GO" id="GO:0005886">
    <property type="term" value="C:plasma membrane"/>
    <property type="evidence" value="ECO:0007669"/>
    <property type="project" value="TreeGrafter"/>
</dbReference>
<feature type="transmembrane region" description="Helical" evidence="2">
    <location>
        <begin position="86"/>
        <end position="106"/>
    </location>
</feature>
<keyword evidence="2" id="KW-1133">Transmembrane helix</keyword>
<feature type="transmembrane region" description="Helical" evidence="2">
    <location>
        <begin position="141"/>
        <end position="160"/>
    </location>
</feature>
<protein>
    <recommendedName>
        <fullName evidence="5">HdeD family acid-resistance protein</fullName>
    </recommendedName>
</protein>
<dbReference type="AlphaFoldDB" id="A0A8J3Y2M7"/>